<dbReference type="PANTHER" id="PTHR10896:SF30">
    <property type="entry name" value="GALACTOSYLGALACTOSYLXYLOSYLPROTEIN 3-BETA-GLUCURONOSYLTRANSFERASE"/>
    <property type="match status" value="1"/>
</dbReference>
<keyword evidence="8" id="KW-0472">Membrane</keyword>
<dbReference type="Gene3D" id="3.90.550.10">
    <property type="entry name" value="Spore Coat Polysaccharide Biosynthesis Protein SpsA, Chain A"/>
    <property type="match status" value="1"/>
</dbReference>
<evidence type="ECO:0000256" key="14">
    <source>
        <dbReference type="SAM" id="MobiDB-lite"/>
    </source>
</evidence>
<dbReference type="GO" id="GO:0005975">
    <property type="term" value="P:carbohydrate metabolic process"/>
    <property type="evidence" value="ECO:0007669"/>
    <property type="project" value="TreeGrafter"/>
</dbReference>
<dbReference type="SUPFAM" id="SSF53448">
    <property type="entry name" value="Nucleotide-diphospho-sugar transferases"/>
    <property type="match status" value="1"/>
</dbReference>
<comment type="subcellular location">
    <subcellularLocation>
        <location evidence="13">Golgi apparatus membrane</location>
        <topology evidence="13">Single-pass type II membrane protein</topology>
    </subcellularLocation>
    <subcellularLocation>
        <location evidence="1">Membrane</location>
        <topology evidence="1">Single-pass type II membrane protein</topology>
    </subcellularLocation>
</comment>
<organism evidence="15">
    <name type="scientific">Heligmosomoides polygyrus</name>
    <name type="common">Parasitic roundworm</name>
    <dbReference type="NCBI Taxonomy" id="6339"/>
    <lineage>
        <taxon>Eukaryota</taxon>
        <taxon>Metazoa</taxon>
        <taxon>Ecdysozoa</taxon>
        <taxon>Nematoda</taxon>
        <taxon>Chromadorea</taxon>
        <taxon>Rhabditida</taxon>
        <taxon>Rhabditina</taxon>
        <taxon>Rhabditomorpha</taxon>
        <taxon>Strongyloidea</taxon>
        <taxon>Heligmosomidae</taxon>
        <taxon>Heligmosomoides</taxon>
    </lineage>
</organism>
<dbReference type="Pfam" id="PF03360">
    <property type="entry name" value="Glyco_transf_43"/>
    <property type="match status" value="1"/>
</dbReference>
<accession>A0A3P8EU03</accession>
<feature type="region of interest" description="Disordered" evidence="14">
    <location>
        <begin position="1"/>
        <end position="20"/>
    </location>
</feature>
<evidence type="ECO:0000256" key="10">
    <source>
        <dbReference type="ARBA" id="ARBA00047979"/>
    </source>
</evidence>
<keyword evidence="13" id="KW-0464">Manganese</keyword>
<evidence type="ECO:0000256" key="13">
    <source>
        <dbReference type="RuleBase" id="RU363127"/>
    </source>
</evidence>
<comment type="pathway">
    <text evidence="13">Protein modification; protein glycosylation.</text>
</comment>
<evidence type="ECO:0000256" key="5">
    <source>
        <dbReference type="ARBA" id="ARBA00022692"/>
    </source>
</evidence>
<evidence type="ECO:0000256" key="8">
    <source>
        <dbReference type="ARBA" id="ARBA00023136"/>
    </source>
</evidence>
<dbReference type="OrthoDB" id="675023at2759"/>
<evidence type="ECO:0000256" key="6">
    <source>
        <dbReference type="ARBA" id="ARBA00022968"/>
    </source>
</evidence>
<feature type="active site" description="Proton donor/acceptor" evidence="11">
    <location>
        <position position="126"/>
    </location>
</feature>
<dbReference type="GO" id="GO:0046872">
    <property type="term" value="F:metal ion binding"/>
    <property type="evidence" value="ECO:0007669"/>
    <property type="project" value="UniProtKB-KW"/>
</dbReference>
<dbReference type="InterPro" id="IPR005027">
    <property type="entry name" value="Glyco_trans_43"/>
</dbReference>
<proteinExistence type="inferred from homology"/>
<dbReference type="GO" id="GO:0050650">
    <property type="term" value="P:chondroitin sulfate proteoglycan biosynthetic process"/>
    <property type="evidence" value="ECO:0007669"/>
    <property type="project" value="TreeGrafter"/>
</dbReference>
<evidence type="ECO:0000256" key="4">
    <source>
        <dbReference type="ARBA" id="ARBA00022679"/>
    </source>
</evidence>
<name>A0A3P8EU03_HELPZ</name>
<comment type="similarity">
    <text evidence="2 13">Belongs to the glycosyltransferase 43 family.</text>
</comment>
<keyword evidence="13" id="KW-0479">Metal-binding</keyword>
<evidence type="ECO:0000256" key="3">
    <source>
        <dbReference type="ARBA" id="ARBA00012641"/>
    </source>
</evidence>
<reference evidence="15" key="1">
    <citation type="submission" date="2018-11" db="EMBL/GenBank/DDBJ databases">
        <authorList>
            <consortium name="Pathogen Informatics"/>
        </authorList>
    </citation>
    <scope>NUCLEOTIDE SEQUENCE [LARGE SCALE GENOMIC DNA]</scope>
</reference>
<keyword evidence="9" id="KW-0325">Glycoprotein</keyword>
<dbReference type="GO" id="GO:0000139">
    <property type="term" value="C:Golgi membrane"/>
    <property type="evidence" value="ECO:0007669"/>
    <property type="project" value="UniProtKB-SubCell"/>
</dbReference>
<evidence type="ECO:0000256" key="12">
    <source>
        <dbReference type="PIRSR" id="PIRSR605027-4"/>
    </source>
</evidence>
<dbReference type="PANTHER" id="PTHR10896">
    <property type="entry name" value="GALACTOSYLGALACTOSYLXYLOSYLPROTEIN 3-BETA-GLUCURONOSYLTRANSFERASE BETA-1,3-GLUCURONYLTRANSFERASE"/>
    <property type="match status" value="1"/>
</dbReference>
<evidence type="ECO:0000256" key="11">
    <source>
        <dbReference type="PIRSR" id="PIRSR605027-1"/>
    </source>
</evidence>
<feature type="site" description="Interaction with galactose moiety of substrate glycoprotein" evidence="12">
    <location>
        <position position="68"/>
    </location>
</feature>
<keyword evidence="7" id="KW-1133">Transmembrane helix</keyword>
<dbReference type="AlphaFoldDB" id="A0A3P8EU03"/>
<sequence length="174" mass="19197">MSGTETKNLESGCMRQSAPPLDAPPLAQLSLKRPAEDDFVRVRLLCYSMREQFPLHCISGLVGGAWVEAPKVGESGRIESWDVMYAPKREFATDMAGFAIHVGELFRVKNATFSRDCAKTAGLGPESCFLTQFGFKKQDAEPFGHNDVPKDILVWHTKTSKTKGSGPLRGFVME</sequence>
<evidence type="ECO:0000256" key="1">
    <source>
        <dbReference type="ARBA" id="ARBA00004606"/>
    </source>
</evidence>
<evidence type="ECO:0000256" key="7">
    <source>
        <dbReference type="ARBA" id="ARBA00022989"/>
    </source>
</evidence>
<comment type="cofactor">
    <cofactor evidence="13">
        <name>Mn(2+)</name>
        <dbReference type="ChEBI" id="CHEBI:29035"/>
    </cofactor>
</comment>
<keyword evidence="5" id="KW-0812">Transmembrane</keyword>
<keyword evidence="13" id="KW-0333">Golgi apparatus</keyword>
<dbReference type="EMBL" id="UZAH01041577">
    <property type="protein sequence ID" value="VDP60391.1"/>
    <property type="molecule type" value="Genomic_DNA"/>
</dbReference>
<evidence type="ECO:0000256" key="9">
    <source>
        <dbReference type="ARBA" id="ARBA00023180"/>
    </source>
</evidence>
<evidence type="ECO:0000313" key="15">
    <source>
        <dbReference type="EMBL" id="VDP60391.1"/>
    </source>
</evidence>
<dbReference type="EC" id="2.4.1.135" evidence="3 13"/>
<dbReference type="InterPro" id="IPR029044">
    <property type="entry name" value="Nucleotide-diphossugar_trans"/>
</dbReference>
<dbReference type="GO" id="GO:0015018">
    <property type="term" value="F:galactosylgalactosylxylosylprotein 3-beta-glucuronosyltransferase activity"/>
    <property type="evidence" value="ECO:0007669"/>
    <property type="project" value="UniProtKB-UniRule"/>
</dbReference>
<keyword evidence="4 13" id="KW-0808">Transferase</keyword>
<gene>
    <name evidence="15" type="ORF">HPBE_LOCUS27006</name>
</gene>
<protein>
    <recommendedName>
        <fullName evidence="3 13">Galactosylgalactosylxylosylprotein 3-beta-glucuronosyltransferase</fullName>
        <ecNumber evidence="3 13">2.4.1.135</ecNumber>
    </recommendedName>
</protein>
<dbReference type="UniPathway" id="UPA00378"/>
<keyword evidence="6 13" id="KW-0735">Signal-anchor</keyword>
<evidence type="ECO:0000256" key="2">
    <source>
        <dbReference type="ARBA" id="ARBA00007706"/>
    </source>
</evidence>
<comment type="catalytic activity">
    <reaction evidence="10 13">
        <text>3-O-(beta-D-galactosyl-(1-&gt;3)-beta-D-galactosyl-(1-&gt;4)-beta-D-xylosyl)-L-seryl-[protein] + UDP-alpha-D-glucuronate = 3-O-(beta-D-GlcA-(1-&gt;3)-beta-D-Gal-(1-&gt;3)-beta-D-Gal-(1-&gt;4)-beta-D-Xyl)-L-seryl-[protein] + UDP + H(+)</text>
        <dbReference type="Rhea" id="RHEA:24168"/>
        <dbReference type="Rhea" id="RHEA-COMP:12571"/>
        <dbReference type="Rhea" id="RHEA-COMP:12573"/>
        <dbReference type="ChEBI" id="CHEBI:15378"/>
        <dbReference type="ChEBI" id="CHEBI:58052"/>
        <dbReference type="ChEBI" id="CHEBI:58223"/>
        <dbReference type="ChEBI" id="CHEBI:132090"/>
        <dbReference type="ChEBI" id="CHEBI:132093"/>
        <dbReference type="EC" id="2.4.1.135"/>
    </reaction>
</comment>